<dbReference type="SUPFAM" id="SSF69304">
    <property type="entry name" value="Tricorn protease N-terminal domain"/>
    <property type="match status" value="1"/>
</dbReference>
<dbReference type="EMBL" id="AFZE01000001">
    <property type="protein sequence ID" value="EHL16849.1"/>
    <property type="molecule type" value="Genomic_DNA"/>
</dbReference>
<sequence>MKKKLLAISIFFVIAIVISTAIYINKHNSKNEDMETKVQFEYNSNMSVLPFQNTFLIYDGKKLIRKSDTFKDVFALRLVASNYVIKTMSEDIYILDKTEKILYKISKDGEIVSQVKFVETGQNIYPLKNSDVVLQYSTGVNTDGIIIYDKDLKKKKDINYPNGLVNTVAYEERTNNLFVSIQVVNELDVINSIYVYDFKYEPQLFQNYKNLVTMALDVLGNNILILDPTALYIMDKDFKNVSKVSAQASFERMITASDKIYLQDGEKNVRIFDKAGNLVEEKSFKEPIINMFTNVSQVVYVSKSEIYSDKKDYAVQEVIDKSILLSNNKLIVFFNGGIRTFAIPY</sequence>
<dbReference type="RefSeq" id="WP_009524328.1">
    <property type="nucleotide sequence ID" value="NZ_JH414546.1"/>
</dbReference>
<comment type="caution">
    <text evidence="1">The sequence shown here is derived from an EMBL/GenBank/DDBJ whole genome shotgun (WGS) entry which is preliminary data.</text>
</comment>
<evidence type="ECO:0000313" key="1">
    <source>
        <dbReference type="EMBL" id="EHL16849.1"/>
    </source>
</evidence>
<reference evidence="1 2" key="1">
    <citation type="submission" date="2011-08" db="EMBL/GenBank/DDBJ databases">
        <title>The Genome Sequence of Eubacteriaceae bacterium ACC19a.</title>
        <authorList>
            <consortium name="The Broad Institute Genome Sequencing Platform"/>
            <person name="Earl A."/>
            <person name="Ward D."/>
            <person name="Feldgarden M."/>
            <person name="Gevers D."/>
            <person name="Sizova M."/>
            <person name="Hazen A."/>
            <person name="Epstein S."/>
            <person name="Young S.K."/>
            <person name="Zeng Q."/>
            <person name="Gargeya S."/>
            <person name="Fitzgerald M."/>
            <person name="Haas B."/>
            <person name="Abouelleil A."/>
            <person name="Alvarado L."/>
            <person name="Arachchi H.M."/>
            <person name="Berlin A."/>
            <person name="Brown A."/>
            <person name="Chapman S.B."/>
            <person name="Chen Z."/>
            <person name="Dunbar C."/>
            <person name="Freedman E."/>
            <person name="Gearin G."/>
            <person name="Gellesch M."/>
            <person name="Goldberg J."/>
            <person name="Griggs A."/>
            <person name="Gujja S."/>
            <person name="Heiman D."/>
            <person name="Howarth C."/>
            <person name="Larson L."/>
            <person name="Lui A."/>
            <person name="MacDonald P.J.P."/>
            <person name="Montmayeur A."/>
            <person name="Murphy C."/>
            <person name="Neiman D."/>
            <person name="Pearson M."/>
            <person name="Priest M."/>
            <person name="Roberts A."/>
            <person name="Saif S."/>
            <person name="Shea T."/>
            <person name="Shenoy N."/>
            <person name="Sisk P."/>
            <person name="Stolte C."/>
            <person name="Sykes S."/>
            <person name="Wortman J."/>
            <person name="Nusbaum C."/>
            <person name="Birren B."/>
        </authorList>
    </citation>
    <scope>NUCLEOTIDE SEQUENCE [LARGE SCALE GENOMIC DNA]</scope>
    <source>
        <strain evidence="1 2">ACC19a</strain>
    </source>
</reference>
<gene>
    <name evidence="1" type="ORF">HMPREF9629_00091</name>
</gene>
<proteinExistence type="predicted"/>
<dbReference type="AlphaFoldDB" id="G9WXK2"/>
<name>G9WXK2_9FIRM</name>
<dbReference type="BioCyc" id="EBAC796937-HMP:GMGH-91-MONOMER"/>
<dbReference type="HOGENOM" id="CLU_803753_0_0_9"/>
<accession>G9WXK2</accession>
<protein>
    <submittedName>
        <fullName evidence="1">Uncharacterized protein</fullName>
    </submittedName>
</protein>
<evidence type="ECO:0000313" key="2">
    <source>
        <dbReference type="Proteomes" id="UP000006437"/>
    </source>
</evidence>
<organism evidence="1 2">
    <name type="scientific">Peptoanaerobacter stomatis</name>
    <dbReference type="NCBI Taxonomy" id="796937"/>
    <lineage>
        <taxon>Bacteria</taxon>
        <taxon>Bacillati</taxon>
        <taxon>Bacillota</taxon>
        <taxon>Clostridia</taxon>
        <taxon>Peptostreptococcales</taxon>
        <taxon>Filifactoraceae</taxon>
        <taxon>Peptoanaerobacter</taxon>
    </lineage>
</organism>
<dbReference type="Proteomes" id="UP000006437">
    <property type="component" value="Unassembled WGS sequence"/>
</dbReference>